<comment type="caution">
    <text evidence="2">The sequence shown here is derived from an EMBL/GenBank/DDBJ whole genome shotgun (WGS) entry which is preliminary data.</text>
</comment>
<protein>
    <submittedName>
        <fullName evidence="2">ABC transporter substrate-binding protein</fullName>
    </submittedName>
</protein>
<sequence>MGVVTVLTLSGCGFSGGDGEADRTADPDQRIVVDNFRAPVADWALESDAAYILSLSGCLETLTRYDEVQGEIVPSLATEWRQVSPTEWDFTLRDGVQFQDGTELTADVVVTSLQNVLDAEVPARAFSPTVVSGVEAVDERTVRVTTPTESPLVPYRLASVNTGILATAAFEGERVDPFGHCTGPFTPVSEQPKQSLTLDRNEDYWGGPVQLAGAEVRFITDGATRATQVQTGEADVSLSIPVANLSALEADPEVEVLKAESPRTATLYMNNSRAPFDDVDFRKAVRSALDLDALAGSVYEGAALPSSGPFAPSEPWAAEEAGTLQQDTEAAKELLAAAGYTAERPLEIIAIVERAEFADVATVIQENLKSVGVPVTITTKEYAAVEPDLLAGDYDMVLSQRNRLIDIADPIGFLTADYTCEGSYNLSHFCDEDYDELIARAAETADTEQRYQLYAEAGQILEEQAVNVWLVNEQAIDAVRSDLQDYVQDPLSRYVLRAETAKSGS</sequence>
<dbReference type="SUPFAM" id="SSF53850">
    <property type="entry name" value="Periplasmic binding protein-like II"/>
    <property type="match status" value="1"/>
</dbReference>
<name>A0ABP4X1B7_9MICC</name>
<dbReference type="Proteomes" id="UP001501204">
    <property type="component" value="Unassembled WGS sequence"/>
</dbReference>
<evidence type="ECO:0000313" key="2">
    <source>
        <dbReference type="EMBL" id="GAA1765409.1"/>
    </source>
</evidence>
<dbReference type="EMBL" id="BAAAOA010000029">
    <property type="protein sequence ID" value="GAA1765409.1"/>
    <property type="molecule type" value="Genomic_DNA"/>
</dbReference>
<dbReference type="Pfam" id="PF00496">
    <property type="entry name" value="SBP_bac_5"/>
    <property type="match status" value="1"/>
</dbReference>
<dbReference type="PIRSF" id="PIRSF002741">
    <property type="entry name" value="MppA"/>
    <property type="match status" value="1"/>
</dbReference>
<organism evidence="2 3">
    <name type="scientific">Kocuria aegyptia</name>
    <dbReference type="NCBI Taxonomy" id="330943"/>
    <lineage>
        <taxon>Bacteria</taxon>
        <taxon>Bacillati</taxon>
        <taxon>Actinomycetota</taxon>
        <taxon>Actinomycetes</taxon>
        <taxon>Micrococcales</taxon>
        <taxon>Micrococcaceae</taxon>
        <taxon>Kocuria</taxon>
    </lineage>
</organism>
<keyword evidence="3" id="KW-1185">Reference proteome</keyword>
<dbReference type="PANTHER" id="PTHR30290:SF65">
    <property type="entry name" value="MONOACYL PHOSPHATIDYLINOSITOL TETRAMANNOSIDE-BINDING PROTEIN LPQW-RELATED"/>
    <property type="match status" value="1"/>
</dbReference>
<dbReference type="InterPro" id="IPR000914">
    <property type="entry name" value="SBP_5_dom"/>
</dbReference>
<reference evidence="3" key="1">
    <citation type="journal article" date="2019" name="Int. J. Syst. Evol. Microbiol.">
        <title>The Global Catalogue of Microorganisms (GCM) 10K type strain sequencing project: providing services to taxonomists for standard genome sequencing and annotation.</title>
        <authorList>
            <consortium name="The Broad Institute Genomics Platform"/>
            <consortium name="The Broad Institute Genome Sequencing Center for Infectious Disease"/>
            <person name="Wu L."/>
            <person name="Ma J."/>
        </authorList>
    </citation>
    <scope>NUCLEOTIDE SEQUENCE [LARGE SCALE GENOMIC DNA]</scope>
    <source>
        <strain evidence="3">JCM 14735</strain>
    </source>
</reference>
<dbReference type="CDD" id="cd08490">
    <property type="entry name" value="PBP2_NikA_DppA_OppA_like_3"/>
    <property type="match status" value="1"/>
</dbReference>
<accession>A0ABP4X1B7</accession>
<dbReference type="PANTHER" id="PTHR30290">
    <property type="entry name" value="PERIPLASMIC BINDING COMPONENT OF ABC TRANSPORTER"/>
    <property type="match status" value="1"/>
</dbReference>
<dbReference type="Gene3D" id="3.10.105.10">
    <property type="entry name" value="Dipeptide-binding Protein, Domain 3"/>
    <property type="match status" value="1"/>
</dbReference>
<dbReference type="InterPro" id="IPR030678">
    <property type="entry name" value="Peptide/Ni-bd"/>
</dbReference>
<proteinExistence type="predicted"/>
<gene>
    <name evidence="2" type="ORF">GCM10009767_25070</name>
</gene>
<evidence type="ECO:0000259" key="1">
    <source>
        <dbReference type="Pfam" id="PF00496"/>
    </source>
</evidence>
<feature type="domain" description="Solute-binding protein family 5" evidence="1">
    <location>
        <begin position="71"/>
        <end position="424"/>
    </location>
</feature>
<dbReference type="Gene3D" id="3.40.190.10">
    <property type="entry name" value="Periplasmic binding protein-like II"/>
    <property type="match status" value="1"/>
</dbReference>
<dbReference type="InterPro" id="IPR039424">
    <property type="entry name" value="SBP_5"/>
</dbReference>
<evidence type="ECO:0000313" key="3">
    <source>
        <dbReference type="Proteomes" id="UP001501204"/>
    </source>
</evidence>
<dbReference type="RefSeq" id="WP_344123115.1">
    <property type="nucleotide sequence ID" value="NZ_BAAAOA010000029.1"/>
</dbReference>